<reference evidence="1 2" key="1">
    <citation type="submission" date="2021-06" db="EMBL/GenBank/DDBJ databases">
        <authorList>
            <person name="Palmer J.M."/>
        </authorList>
    </citation>
    <scope>NUCLEOTIDE SEQUENCE [LARGE SCALE GENOMIC DNA]</scope>
    <source>
        <strain evidence="1 2">AS_MEX2019</strain>
        <tissue evidence="1">Muscle</tissue>
    </source>
</reference>
<dbReference type="EMBL" id="JAHRIP010039105">
    <property type="protein sequence ID" value="MEQ2295855.1"/>
    <property type="molecule type" value="Genomic_DNA"/>
</dbReference>
<protein>
    <submittedName>
        <fullName evidence="1">Uncharacterized protein</fullName>
    </submittedName>
</protein>
<accession>A0ABV0YPR2</accession>
<comment type="caution">
    <text evidence="1">The sequence shown here is derived from an EMBL/GenBank/DDBJ whole genome shotgun (WGS) entry which is preliminary data.</text>
</comment>
<organism evidence="1 2">
    <name type="scientific">Ameca splendens</name>
    <dbReference type="NCBI Taxonomy" id="208324"/>
    <lineage>
        <taxon>Eukaryota</taxon>
        <taxon>Metazoa</taxon>
        <taxon>Chordata</taxon>
        <taxon>Craniata</taxon>
        <taxon>Vertebrata</taxon>
        <taxon>Euteleostomi</taxon>
        <taxon>Actinopterygii</taxon>
        <taxon>Neopterygii</taxon>
        <taxon>Teleostei</taxon>
        <taxon>Neoteleostei</taxon>
        <taxon>Acanthomorphata</taxon>
        <taxon>Ovalentaria</taxon>
        <taxon>Atherinomorphae</taxon>
        <taxon>Cyprinodontiformes</taxon>
        <taxon>Goodeidae</taxon>
        <taxon>Ameca</taxon>
    </lineage>
</organism>
<evidence type="ECO:0000313" key="2">
    <source>
        <dbReference type="Proteomes" id="UP001469553"/>
    </source>
</evidence>
<gene>
    <name evidence="1" type="ORF">AMECASPLE_018836</name>
</gene>
<proteinExistence type="predicted"/>
<keyword evidence="2" id="KW-1185">Reference proteome</keyword>
<sequence length="113" mass="13060">MIKIKDFYMLCKWENLQNQQCIKCLFSPLHLTTFFPSTQLSMNMFGYSTTSFFNNDRLWLILVVEGVNDYLLDICQVSSLPQGLCSLLTQTERPVRGSGNLGDDAMSFQYFTF</sequence>
<dbReference type="Proteomes" id="UP001469553">
    <property type="component" value="Unassembled WGS sequence"/>
</dbReference>
<evidence type="ECO:0000313" key="1">
    <source>
        <dbReference type="EMBL" id="MEQ2295855.1"/>
    </source>
</evidence>
<name>A0ABV0YPR2_9TELE</name>